<proteinExistence type="predicted"/>
<protein>
    <submittedName>
        <fullName evidence="2">DNA/RNA-binding protein KIN17</fullName>
    </submittedName>
</protein>
<dbReference type="PANTHER" id="PTHR12805:SF0">
    <property type="entry name" value="DNA_RNA-BINDING PROTEIN KIN17"/>
    <property type="match status" value="1"/>
</dbReference>
<evidence type="ECO:0000313" key="3">
    <source>
        <dbReference type="Proteomes" id="UP000236333"/>
    </source>
</evidence>
<keyword evidence="3" id="KW-1185">Reference proteome</keyword>
<dbReference type="GO" id="GO:0006974">
    <property type="term" value="P:DNA damage response"/>
    <property type="evidence" value="ECO:0007669"/>
    <property type="project" value="TreeGrafter"/>
</dbReference>
<feature type="domain" description="C2H2-type" evidence="1">
    <location>
        <begin position="28"/>
        <end position="50"/>
    </location>
</feature>
<reference evidence="2 3" key="1">
    <citation type="journal article" date="2017" name="Mol. Biol. Evol.">
        <title>The 4-celled Tetrabaena socialis nuclear genome reveals the essential components for genetic control of cell number at the origin of multicellularity in the volvocine lineage.</title>
        <authorList>
            <person name="Featherston J."/>
            <person name="Arakaki Y."/>
            <person name="Hanschen E.R."/>
            <person name="Ferris P.J."/>
            <person name="Michod R.E."/>
            <person name="Olson B.J.S.C."/>
            <person name="Nozaki H."/>
            <person name="Durand P.M."/>
        </authorList>
    </citation>
    <scope>NUCLEOTIDE SEQUENCE [LARGE SCALE GENOMIC DNA]</scope>
    <source>
        <strain evidence="2 3">NIES-571</strain>
    </source>
</reference>
<dbReference type="PANTHER" id="PTHR12805">
    <property type="entry name" value="KIN17 KIN, ANTIGENIC DETERMINANT OF RECA PROTEIN HOMOLOG"/>
    <property type="match status" value="1"/>
</dbReference>
<dbReference type="GO" id="GO:0006260">
    <property type="term" value="P:DNA replication"/>
    <property type="evidence" value="ECO:0007669"/>
    <property type="project" value="TreeGrafter"/>
</dbReference>
<organism evidence="2 3">
    <name type="scientific">Tetrabaena socialis</name>
    <dbReference type="NCBI Taxonomy" id="47790"/>
    <lineage>
        <taxon>Eukaryota</taxon>
        <taxon>Viridiplantae</taxon>
        <taxon>Chlorophyta</taxon>
        <taxon>core chlorophytes</taxon>
        <taxon>Chlorophyceae</taxon>
        <taxon>CS clade</taxon>
        <taxon>Chlamydomonadales</taxon>
        <taxon>Tetrabaenaceae</taxon>
        <taxon>Tetrabaena</taxon>
    </lineage>
</organism>
<dbReference type="GO" id="GO:0003690">
    <property type="term" value="F:double-stranded DNA binding"/>
    <property type="evidence" value="ECO:0007669"/>
    <property type="project" value="TreeGrafter"/>
</dbReference>
<dbReference type="PROSITE" id="PS00028">
    <property type="entry name" value="ZINC_FINGER_C2H2_1"/>
    <property type="match status" value="1"/>
</dbReference>
<evidence type="ECO:0000313" key="2">
    <source>
        <dbReference type="EMBL" id="PNH02267.1"/>
    </source>
</evidence>
<sequence>MGKNDFLTPKAIANRIKSKGLQKLRWYCQLCQKQCRDENGFKCHQTSDGHRRQMELFGTNAHRVVEGYSEEFEREFMDHLKRA</sequence>
<dbReference type="OrthoDB" id="10266249at2759"/>
<dbReference type="SUPFAM" id="SSF57667">
    <property type="entry name" value="beta-beta-alpha zinc fingers"/>
    <property type="match status" value="1"/>
</dbReference>
<accession>A0A2J7ZPS0</accession>
<evidence type="ECO:0000259" key="1">
    <source>
        <dbReference type="PROSITE" id="PS00028"/>
    </source>
</evidence>
<dbReference type="Proteomes" id="UP000236333">
    <property type="component" value="Unassembled WGS sequence"/>
</dbReference>
<dbReference type="InterPro" id="IPR013087">
    <property type="entry name" value="Znf_C2H2_type"/>
</dbReference>
<dbReference type="AlphaFoldDB" id="A0A2J7ZPS0"/>
<dbReference type="Gene3D" id="3.30.160.60">
    <property type="entry name" value="Classic Zinc Finger"/>
    <property type="match status" value="1"/>
</dbReference>
<dbReference type="GO" id="GO:0005634">
    <property type="term" value="C:nucleus"/>
    <property type="evidence" value="ECO:0007669"/>
    <property type="project" value="TreeGrafter"/>
</dbReference>
<name>A0A2J7ZPS0_9CHLO</name>
<dbReference type="EMBL" id="PGGS01000688">
    <property type="protein sequence ID" value="PNH02267.1"/>
    <property type="molecule type" value="Genomic_DNA"/>
</dbReference>
<comment type="caution">
    <text evidence="2">The sequence shown here is derived from an EMBL/GenBank/DDBJ whole genome shotgun (WGS) entry which is preliminary data.</text>
</comment>
<gene>
    <name evidence="2" type="ORF">TSOC_011785</name>
</gene>
<dbReference type="InterPro" id="IPR037321">
    <property type="entry name" value="KIN17-like"/>
</dbReference>
<dbReference type="Pfam" id="PF25095">
    <property type="entry name" value="C2H2-zf_KIN17"/>
    <property type="match status" value="1"/>
</dbReference>
<dbReference type="InterPro" id="IPR056767">
    <property type="entry name" value="C2H2-Znf_KIN17"/>
</dbReference>
<dbReference type="InterPro" id="IPR036236">
    <property type="entry name" value="Znf_C2H2_sf"/>
</dbReference>